<dbReference type="CDD" id="cd00830">
    <property type="entry name" value="KAS_III"/>
    <property type="match status" value="1"/>
</dbReference>
<dbReference type="Pfam" id="PF08545">
    <property type="entry name" value="ACP_syn_III"/>
    <property type="match status" value="1"/>
</dbReference>
<dbReference type="GO" id="GO:0033818">
    <property type="term" value="F:beta-ketoacyl-acyl-carrier-protein synthase III activity"/>
    <property type="evidence" value="ECO:0007669"/>
    <property type="project" value="UniProtKB-EC"/>
</dbReference>
<evidence type="ECO:0000313" key="5">
    <source>
        <dbReference type="EMBL" id="MBT9144809.1"/>
    </source>
</evidence>
<dbReference type="PANTHER" id="PTHR34069">
    <property type="entry name" value="3-OXOACYL-[ACYL-CARRIER-PROTEIN] SYNTHASE 3"/>
    <property type="match status" value="1"/>
</dbReference>
<accession>A0A9E2F0V6</accession>
<evidence type="ECO:0000259" key="3">
    <source>
        <dbReference type="Pfam" id="PF08541"/>
    </source>
</evidence>
<feature type="domain" description="Beta-ketoacyl-[acyl-carrier-protein] synthase III C-terminal" evidence="3">
    <location>
        <begin position="237"/>
        <end position="326"/>
    </location>
</feature>
<dbReference type="AlphaFoldDB" id="A0A9E2F0V6"/>
<feature type="domain" description="Beta-ketoacyl-[acyl-carrier-protein] synthase III N-terminal" evidence="4">
    <location>
        <begin position="108"/>
        <end position="187"/>
    </location>
</feature>
<reference evidence="5 6" key="1">
    <citation type="journal article" date="2021" name="bioRxiv">
        <title>Unique metabolic strategies in Hadean analogues reveal hints for primordial physiology.</title>
        <authorList>
            <person name="Nobu M.K."/>
            <person name="Nakai R."/>
            <person name="Tamazawa S."/>
            <person name="Mori H."/>
            <person name="Toyoda A."/>
            <person name="Ijiri A."/>
            <person name="Suzuki S."/>
            <person name="Kurokawa K."/>
            <person name="Kamagata Y."/>
            <person name="Tamaki H."/>
        </authorList>
    </citation>
    <scope>NUCLEOTIDE SEQUENCE [LARGE SCALE GENOMIC DNA]</scope>
    <source>
        <strain evidence="5">BS525</strain>
    </source>
</reference>
<dbReference type="InterPro" id="IPR016039">
    <property type="entry name" value="Thiolase-like"/>
</dbReference>
<evidence type="ECO:0000256" key="1">
    <source>
        <dbReference type="ARBA" id="ARBA00022679"/>
    </source>
</evidence>
<keyword evidence="1 5" id="KW-0808">Transferase</keyword>
<evidence type="ECO:0000256" key="2">
    <source>
        <dbReference type="ARBA" id="ARBA00023315"/>
    </source>
</evidence>
<organism evidence="5 6">
    <name type="scientific">Psychracetigena formicireducens</name>
    <dbReference type="NCBI Taxonomy" id="2986056"/>
    <lineage>
        <taxon>Bacteria</taxon>
        <taxon>Bacillati</taxon>
        <taxon>Candidatus Lithacetigenota</taxon>
        <taxon>Candidatus Psychracetigena</taxon>
    </lineage>
</organism>
<dbReference type="SUPFAM" id="SSF53901">
    <property type="entry name" value="Thiolase-like"/>
    <property type="match status" value="1"/>
</dbReference>
<comment type="caution">
    <text evidence="5">The sequence shown here is derived from an EMBL/GenBank/DDBJ whole genome shotgun (WGS) entry which is preliminary data.</text>
</comment>
<dbReference type="GO" id="GO:0044550">
    <property type="term" value="P:secondary metabolite biosynthetic process"/>
    <property type="evidence" value="ECO:0007669"/>
    <property type="project" value="TreeGrafter"/>
</dbReference>
<dbReference type="InterPro" id="IPR013747">
    <property type="entry name" value="ACP_syn_III_C"/>
</dbReference>
<proteinExistence type="predicted"/>
<dbReference type="Pfam" id="PF08541">
    <property type="entry name" value="ACP_syn_III_C"/>
    <property type="match status" value="1"/>
</dbReference>
<dbReference type="EMBL" id="QLTW01000024">
    <property type="protein sequence ID" value="MBT9144809.1"/>
    <property type="molecule type" value="Genomic_DNA"/>
</dbReference>
<evidence type="ECO:0000313" key="6">
    <source>
        <dbReference type="Proteomes" id="UP000811545"/>
    </source>
</evidence>
<dbReference type="GO" id="GO:0004315">
    <property type="term" value="F:3-oxoacyl-[acyl-carrier-protein] synthase activity"/>
    <property type="evidence" value="ECO:0007669"/>
    <property type="project" value="InterPro"/>
</dbReference>
<keyword evidence="2 5" id="KW-0012">Acyltransferase</keyword>
<dbReference type="Proteomes" id="UP000811545">
    <property type="component" value="Unassembled WGS sequence"/>
</dbReference>
<dbReference type="GO" id="GO:0006633">
    <property type="term" value="P:fatty acid biosynthetic process"/>
    <property type="evidence" value="ECO:0007669"/>
    <property type="project" value="InterPro"/>
</dbReference>
<protein>
    <submittedName>
        <fullName evidence="5">3-oxoacyl-(Acyl-carrier-protein) synthase 3</fullName>
        <ecNumber evidence="5">2.3.1.180</ecNumber>
    </submittedName>
</protein>
<sequence>MFSIKISGTGIYTPSKMMPTSGISEMVGEDITYWAVDKMGIEVKKISEPEEAASDLAVIASRQALQKAGLNPTELDLVIVATDTPDYLSPATSSVLQCKLGAKNAGTFDVNCACAGFVTALDTATKYLLTDKSYKKALVVGTYAMTKFLNWKDKVTAPIFSDGAGAVILEQTDEGPGYLASKLIADGCFYDYLGVYLGSGAVPTPEYIEKGLHLVRYNKRYPDVNTENWPILVKDTLKKAELYPEDIDMILFTQVRRFTIEEVMKSLNLPMEKTYMVMGKYGYTGSACIPMALNDALEGKKINKGDIVVFCSSGGGYAMAAYAMKWV</sequence>
<dbReference type="Gene3D" id="3.40.47.10">
    <property type="match status" value="1"/>
</dbReference>
<gene>
    <name evidence="5" type="primary">fabH_2</name>
    <name evidence="5" type="ORF">DDT42_00660</name>
</gene>
<name>A0A9E2F0V6_PSYF1</name>
<dbReference type="InterPro" id="IPR013751">
    <property type="entry name" value="ACP_syn_III_N"/>
</dbReference>
<dbReference type="EC" id="2.3.1.180" evidence="5"/>
<dbReference type="PANTHER" id="PTHR34069:SF2">
    <property type="entry name" value="BETA-KETOACYL-[ACYL-CARRIER-PROTEIN] SYNTHASE III"/>
    <property type="match status" value="1"/>
</dbReference>
<evidence type="ECO:0000259" key="4">
    <source>
        <dbReference type="Pfam" id="PF08545"/>
    </source>
</evidence>